<accession>J3MQ84</accession>
<dbReference type="Gramene" id="OB08G12630.1">
    <property type="protein sequence ID" value="OB08G12630.1"/>
    <property type="gene ID" value="OB08G12630"/>
</dbReference>
<name>J3MQ84_ORYBR</name>
<dbReference type="EnsemblPlants" id="OB08G12630.1">
    <property type="protein sequence ID" value="OB08G12630.1"/>
    <property type="gene ID" value="OB08G12630"/>
</dbReference>
<reference evidence="1" key="2">
    <citation type="submission" date="2013-04" db="UniProtKB">
        <authorList>
            <consortium name="EnsemblPlants"/>
        </authorList>
    </citation>
    <scope>IDENTIFICATION</scope>
</reference>
<sequence length="107" mass="12006">MDLCLIQRCNAFKYSPAAHDVVEVTKGPGRLRRLLRLQRHLRRRARPPREALLHLCGDAGMKLQLVKDGKIKLSPYMRPVPKSFETLNTLVTGSGNDNLTCSTGPIK</sequence>
<dbReference type="Proteomes" id="UP000006038">
    <property type="component" value="Chromosome 8"/>
</dbReference>
<evidence type="ECO:0000313" key="2">
    <source>
        <dbReference type="Proteomes" id="UP000006038"/>
    </source>
</evidence>
<organism evidence="1">
    <name type="scientific">Oryza brachyantha</name>
    <name type="common">malo sina</name>
    <dbReference type="NCBI Taxonomy" id="4533"/>
    <lineage>
        <taxon>Eukaryota</taxon>
        <taxon>Viridiplantae</taxon>
        <taxon>Streptophyta</taxon>
        <taxon>Embryophyta</taxon>
        <taxon>Tracheophyta</taxon>
        <taxon>Spermatophyta</taxon>
        <taxon>Magnoliopsida</taxon>
        <taxon>Liliopsida</taxon>
        <taxon>Poales</taxon>
        <taxon>Poaceae</taxon>
        <taxon>BOP clade</taxon>
        <taxon>Oryzoideae</taxon>
        <taxon>Oryzeae</taxon>
        <taxon>Oryzinae</taxon>
        <taxon>Oryza</taxon>
    </lineage>
</organism>
<dbReference type="AlphaFoldDB" id="J3MQ84"/>
<dbReference type="HOGENOM" id="CLU_2214018_0_0_1"/>
<proteinExistence type="predicted"/>
<keyword evidence="2" id="KW-1185">Reference proteome</keyword>
<protein>
    <submittedName>
        <fullName evidence="1">Uncharacterized protein</fullName>
    </submittedName>
</protein>
<reference evidence="1" key="1">
    <citation type="journal article" date="2013" name="Nat. Commun.">
        <title>Whole-genome sequencing of Oryza brachyantha reveals mechanisms underlying Oryza genome evolution.</title>
        <authorList>
            <person name="Chen J."/>
            <person name="Huang Q."/>
            <person name="Gao D."/>
            <person name="Wang J."/>
            <person name="Lang Y."/>
            <person name="Liu T."/>
            <person name="Li B."/>
            <person name="Bai Z."/>
            <person name="Luis Goicoechea J."/>
            <person name="Liang C."/>
            <person name="Chen C."/>
            <person name="Zhang W."/>
            <person name="Sun S."/>
            <person name="Liao Y."/>
            <person name="Zhang X."/>
            <person name="Yang L."/>
            <person name="Song C."/>
            <person name="Wang M."/>
            <person name="Shi J."/>
            <person name="Liu G."/>
            <person name="Liu J."/>
            <person name="Zhou H."/>
            <person name="Zhou W."/>
            <person name="Yu Q."/>
            <person name="An N."/>
            <person name="Chen Y."/>
            <person name="Cai Q."/>
            <person name="Wang B."/>
            <person name="Liu B."/>
            <person name="Min J."/>
            <person name="Huang Y."/>
            <person name="Wu H."/>
            <person name="Li Z."/>
            <person name="Zhang Y."/>
            <person name="Yin Y."/>
            <person name="Song W."/>
            <person name="Jiang J."/>
            <person name="Jackson S.A."/>
            <person name="Wing R.A."/>
            <person name="Wang J."/>
            <person name="Chen M."/>
        </authorList>
    </citation>
    <scope>NUCLEOTIDE SEQUENCE [LARGE SCALE GENOMIC DNA]</scope>
    <source>
        <strain evidence="1">cv. IRGC 101232</strain>
    </source>
</reference>
<evidence type="ECO:0000313" key="1">
    <source>
        <dbReference type="EnsemblPlants" id="OB08G12630.1"/>
    </source>
</evidence>